<organism evidence="4 5">
    <name type="scientific">Pedobacter suwonensis</name>
    <dbReference type="NCBI Taxonomy" id="332999"/>
    <lineage>
        <taxon>Bacteria</taxon>
        <taxon>Pseudomonadati</taxon>
        <taxon>Bacteroidota</taxon>
        <taxon>Sphingobacteriia</taxon>
        <taxon>Sphingobacteriales</taxon>
        <taxon>Sphingobacteriaceae</taxon>
        <taxon>Pedobacter</taxon>
    </lineage>
</organism>
<dbReference type="InterPro" id="IPR027417">
    <property type="entry name" value="P-loop_NTPase"/>
</dbReference>
<protein>
    <submittedName>
        <fullName evidence="4">Predicted ABC-type ATPase</fullName>
    </submittedName>
</protein>
<dbReference type="RefSeq" id="WP_090981978.1">
    <property type="nucleotide sequence ID" value="NZ_FOJM01000005.1"/>
</dbReference>
<name>A0A1I0T155_9SPHI</name>
<dbReference type="OrthoDB" id="9791543at2"/>
<accession>A0A1I0T155</accession>
<keyword evidence="1" id="KW-0547">Nucleotide-binding</keyword>
<keyword evidence="2" id="KW-0067">ATP-binding</keyword>
<reference evidence="5" key="1">
    <citation type="submission" date="2016-10" db="EMBL/GenBank/DDBJ databases">
        <authorList>
            <person name="Varghese N."/>
            <person name="Submissions S."/>
        </authorList>
    </citation>
    <scope>NUCLEOTIDE SEQUENCE [LARGE SCALE GENOMIC DNA]</scope>
    <source>
        <strain evidence="5">DSM 18130</strain>
    </source>
</reference>
<dbReference type="InterPro" id="IPR010488">
    <property type="entry name" value="Zeta_toxin_domain"/>
</dbReference>
<keyword evidence="5" id="KW-1185">Reference proteome</keyword>
<dbReference type="STRING" id="332999.SAMN04488511_10579"/>
<dbReference type="PANTHER" id="PTHR39206:SF1">
    <property type="entry name" value="SLL8004 PROTEIN"/>
    <property type="match status" value="1"/>
</dbReference>
<dbReference type="AlphaFoldDB" id="A0A1I0T155"/>
<dbReference type="EMBL" id="FOJM01000005">
    <property type="protein sequence ID" value="SFA45499.1"/>
    <property type="molecule type" value="Genomic_DNA"/>
</dbReference>
<dbReference type="SUPFAM" id="SSF52540">
    <property type="entry name" value="P-loop containing nucleoside triphosphate hydrolases"/>
    <property type="match status" value="1"/>
</dbReference>
<evidence type="ECO:0000313" key="5">
    <source>
        <dbReference type="Proteomes" id="UP000198836"/>
    </source>
</evidence>
<evidence type="ECO:0000259" key="3">
    <source>
        <dbReference type="Pfam" id="PF06414"/>
    </source>
</evidence>
<feature type="domain" description="Zeta toxin" evidence="3">
    <location>
        <begin position="4"/>
        <end position="149"/>
    </location>
</feature>
<dbReference type="Proteomes" id="UP000198836">
    <property type="component" value="Unassembled WGS sequence"/>
</dbReference>
<dbReference type="GO" id="GO:0016301">
    <property type="term" value="F:kinase activity"/>
    <property type="evidence" value="ECO:0007669"/>
    <property type="project" value="InterPro"/>
</dbReference>
<gene>
    <name evidence="4" type="ORF">SAMN04488511_10579</name>
</gene>
<evidence type="ECO:0000313" key="4">
    <source>
        <dbReference type="EMBL" id="SFA45499.1"/>
    </source>
</evidence>
<dbReference type="Pfam" id="PF06414">
    <property type="entry name" value="Zeta_toxin"/>
    <property type="match status" value="1"/>
</dbReference>
<evidence type="ECO:0000256" key="2">
    <source>
        <dbReference type="ARBA" id="ARBA00022840"/>
    </source>
</evidence>
<dbReference type="Gene3D" id="3.40.50.300">
    <property type="entry name" value="P-loop containing nucleotide triphosphate hydrolases"/>
    <property type="match status" value="1"/>
</dbReference>
<evidence type="ECO:0000256" key="1">
    <source>
        <dbReference type="ARBA" id="ARBA00022741"/>
    </source>
</evidence>
<dbReference type="GO" id="GO:0005524">
    <property type="term" value="F:ATP binding"/>
    <property type="evidence" value="ECO:0007669"/>
    <property type="project" value="UniProtKB-KW"/>
</dbReference>
<sequence>MHHLYIISGCNGAGKTTASFTVLPEILDCREFVNADEIARGISPFKPESVAIQAGKIMLNRIDELLLQEVDFAIETTLTTKSYLNTIKKAKALGYQVTLLFFWLNDVELAIERVKMRVSEGGHDIPEDVIRRRYNKGIQNLQQFANVADYWLIINSSDRELQFIAEGNLTDEITIFEKKTWLKFNFLPNGK</sequence>
<proteinExistence type="predicted"/>
<dbReference type="PANTHER" id="PTHR39206">
    <property type="entry name" value="SLL8004 PROTEIN"/>
    <property type="match status" value="1"/>
</dbReference>